<keyword evidence="1" id="KW-0472">Membrane</keyword>
<name>A0A7Z2ZP92_9BACL</name>
<dbReference type="AlphaFoldDB" id="A0A7Z2ZP92"/>
<dbReference type="KEGG" id="cheb:HH215_30685"/>
<accession>A0A7Z2ZP92</accession>
<evidence type="ECO:0000313" key="3">
    <source>
        <dbReference type="Proteomes" id="UP000502248"/>
    </source>
</evidence>
<dbReference type="RefSeq" id="WP_169283359.1">
    <property type="nucleotide sequence ID" value="NZ_CP051680.1"/>
</dbReference>
<reference evidence="2 3" key="1">
    <citation type="submission" date="2020-04" db="EMBL/GenBank/DDBJ databases">
        <title>Genome sequencing of novel species.</title>
        <authorList>
            <person name="Heo J."/>
            <person name="Kim S.-J."/>
            <person name="Kim J.-S."/>
            <person name="Hong S.-B."/>
            <person name="Kwon S.-W."/>
        </authorList>
    </citation>
    <scope>NUCLEOTIDE SEQUENCE [LARGE SCALE GENOMIC DNA]</scope>
    <source>
        <strain evidence="2 3">MFER-1</strain>
    </source>
</reference>
<dbReference type="Proteomes" id="UP000502248">
    <property type="component" value="Chromosome"/>
</dbReference>
<evidence type="ECO:0000256" key="1">
    <source>
        <dbReference type="SAM" id="Phobius"/>
    </source>
</evidence>
<keyword evidence="3" id="KW-1185">Reference proteome</keyword>
<organism evidence="2 3">
    <name type="scientific">Cohnella herbarum</name>
    <dbReference type="NCBI Taxonomy" id="2728023"/>
    <lineage>
        <taxon>Bacteria</taxon>
        <taxon>Bacillati</taxon>
        <taxon>Bacillota</taxon>
        <taxon>Bacilli</taxon>
        <taxon>Bacillales</taxon>
        <taxon>Paenibacillaceae</taxon>
        <taxon>Cohnella</taxon>
    </lineage>
</organism>
<keyword evidence="1" id="KW-0812">Transmembrane</keyword>
<sequence>MRYFQKLYNKEFSKEVGLLEIRAKSSLINEFLSGLIDGVNVGKILVSEKSLVIADLDVLGSIKGDDKSLKRAIEVSEYDFKALPRRIIYTLDIAELGLKVAVVETNEAVMVGIRKKQYTYIATIVFLMLLLSYLYYWLAISFTRRIEAGQTYEKKRFP</sequence>
<protein>
    <submittedName>
        <fullName evidence="2">Uncharacterized protein</fullName>
    </submittedName>
</protein>
<proteinExistence type="predicted"/>
<evidence type="ECO:0000313" key="2">
    <source>
        <dbReference type="EMBL" id="QJD87113.1"/>
    </source>
</evidence>
<keyword evidence="1" id="KW-1133">Transmembrane helix</keyword>
<feature type="transmembrane region" description="Helical" evidence="1">
    <location>
        <begin position="118"/>
        <end position="138"/>
    </location>
</feature>
<gene>
    <name evidence="2" type="ORF">HH215_30685</name>
</gene>
<dbReference type="EMBL" id="CP051680">
    <property type="protein sequence ID" value="QJD87113.1"/>
    <property type="molecule type" value="Genomic_DNA"/>
</dbReference>